<evidence type="ECO:0000256" key="1">
    <source>
        <dbReference type="SAM" id="MobiDB-lite"/>
    </source>
</evidence>
<evidence type="ECO:0000313" key="3">
    <source>
        <dbReference type="EMBL" id="CDW79965.1"/>
    </source>
</evidence>
<accession>A0A078ACI7</accession>
<sequence length="636" mass="76949">MSSNQQQSSEAESKDKSQKEHIKKENQGIPSSEEDNDSTPSIIDKLREKANKNFEAKKQEYVEKQQEEKKNKRRLFKKKFKFKKDSKEAKEKVKKLGRKEKKKLREEYRKLQKLTQRELIAYKMLNDPNNDFMKKIQNEGNDGLMTLQQNELWKSIYHKKMLFNDINDFLNHLTDDEFTEFIQNREIQIDKLAETGKDSEIFRSSLKEQLITLSEQEQIEEFKQKYLDHNIEEAIESDDISQEFKVFKDPTFTDFIKIVGTNYNQELPLYAQLYILREILQFYQLHQNQQFFQIIGFNVLFNLAYYFFNYKFLLRRHIYLFNLPRIVCIFFMSLFLQEQLITKLVTMNNYRVNINDLFDIDEDFLFQNEHFRAMIKKIKVEFDQLVNPIFDMDEIIKDVSSQVSDKYKIPAGGYQQMNEGELILLYSMTFNAPARSRQQYNQMIKKYDEFFKNAIKKNSNKLQMQLQGFKLQEMIKKMIEFYDSYQVQKHVIKEKYDEEFRNQFYEAKKQSYQLMDAIIESLNKDFDEKKVTVYSSRAQKVNYLRQLSKELEPRYKDQEKFRKIVEDRHKELMTLEIGKQERFIPKPDLRYAEYLAIKDNFDQAEFERNSIMLLALPVVSFSLYFFQRVGRKMKWL</sequence>
<feature type="region of interest" description="Disordered" evidence="1">
    <location>
        <begin position="1"/>
        <end position="50"/>
    </location>
</feature>
<dbReference type="Proteomes" id="UP000039865">
    <property type="component" value="Unassembled WGS sequence"/>
</dbReference>
<keyword evidence="2" id="KW-0472">Membrane</keyword>
<dbReference type="AlphaFoldDB" id="A0A078ACI7"/>
<evidence type="ECO:0000256" key="2">
    <source>
        <dbReference type="SAM" id="Phobius"/>
    </source>
</evidence>
<dbReference type="InParanoid" id="A0A078ACI7"/>
<feature type="transmembrane region" description="Helical" evidence="2">
    <location>
        <begin position="320"/>
        <end position="336"/>
    </location>
</feature>
<evidence type="ECO:0000313" key="4">
    <source>
        <dbReference type="Proteomes" id="UP000039865"/>
    </source>
</evidence>
<organism evidence="3 4">
    <name type="scientific">Stylonychia lemnae</name>
    <name type="common">Ciliate</name>
    <dbReference type="NCBI Taxonomy" id="5949"/>
    <lineage>
        <taxon>Eukaryota</taxon>
        <taxon>Sar</taxon>
        <taxon>Alveolata</taxon>
        <taxon>Ciliophora</taxon>
        <taxon>Intramacronucleata</taxon>
        <taxon>Spirotrichea</taxon>
        <taxon>Stichotrichia</taxon>
        <taxon>Sporadotrichida</taxon>
        <taxon>Oxytrichidae</taxon>
        <taxon>Stylonychinae</taxon>
        <taxon>Stylonychia</taxon>
    </lineage>
</organism>
<dbReference type="EMBL" id="CCKQ01008504">
    <property type="protein sequence ID" value="CDW79965.1"/>
    <property type="molecule type" value="Genomic_DNA"/>
</dbReference>
<name>A0A078ACI7_STYLE</name>
<feature type="transmembrane region" description="Helical" evidence="2">
    <location>
        <begin position="291"/>
        <end position="308"/>
    </location>
</feature>
<feature type="compositionally biased region" description="Basic and acidic residues" evidence="1">
    <location>
        <begin position="11"/>
        <end position="26"/>
    </location>
</feature>
<gene>
    <name evidence="3" type="primary">Contig14962.g15945</name>
    <name evidence="3" type="ORF">STYLEM_8957</name>
</gene>
<keyword evidence="4" id="KW-1185">Reference proteome</keyword>
<keyword evidence="2" id="KW-0812">Transmembrane</keyword>
<proteinExistence type="predicted"/>
<protein>
    <recommendedName>
        <fullName evidence="5">Transmembrane protein</fullName>
    </recommendedName>
</protein>
<feature type="transmembrane region" description="Helical" evidence="2">
    <location>
        <begin position="610"/>
        <end position="626"/>
    </location>
</feature>
<keyword evidence="2" id="KW-1133">Transmembrane helix</keyword>
<reference evidence="3 4" key="1">
    <citation type="submission" date="2014-06" db="EMBL/GenBank/DDBJ databases">
        <authorList>
            <person name="Swart Estienne"/>
        </authorList>
    </citation>
    <scope>NUCLEOTIDE SEQUENCE [LARGE SCALE GENOMIC DNA]</scope>
    <source>
        <strain evidence="3 4">130c</strain>
    </source>
</reference>
<evidence type="ECO:0008006" key="5">
    <source>
        <dbReference type="Google" id="ProtNLM"/>
    </source>
</evidence>